<dbReference type="PANTHER" id="PTHR28241:SF1">
    <property type="entry name" value="MITOCHONDRIAL IMPORT PROTEIN 1"/>
    <property type="match status" value="1"/>
</dbReference>
<dbReference type="GO" id="GO:0005741">
    <property type="term" value="C:mitochondrial outer membrane"/>
    <property type="evidence" value="ECO:0007669"/>
    <property type="project" value="InterPro"/>
</dbReference>
<feature type="compositionally biased region" description="Low complexity" evidence="1">
    <location>
        <begin position="38"/>
        <end position="51"/>
    </location>
</feature>
<proteinExistence type="predicted"/>
<evidence type="ECO:0000256" key="1">
    <source>
        <dbReference type="SAM" id="MobiDB-lite"/>
    </source>
</evidence>
<comment type="caution">
    <text evidence="2">The sequence shown here is derived from an EMBL/GenBank/DDBJ whole genome shotgun (WGS) entry which is preliminary data.</text>
</comment>
<name>A0A9P5XID6_9AGAR</name>
<evidence type="ECO:0000313" key="3">
    <source>
        <dbReference type="Proteomes" id="UP000807342"/>
    </source>
</evidence>
<feature type="region of interest" description="Disordered" evidence="1">
    <location>
        <begin position="1"/>
        <end position="69"/>
    </location>
</feature>
<dbReference type="AlphaFoldDB" id="A0A9P5XID6"/>
<accession>A0A9P5XID6</accession>
<dbReference type="EMBL" id="MU151107">
    <property type="protein sequence ID" value="KAF9450326.1"/>
    <property type="molecule type" value="Genomic_DNA"/>
</dbReference>
<feature type="compositionally biased region" description="Low complexity" evidence="1">
    <location>
        <begin position="1"/>
        <end position="12"/>
    </location>
</feature>
<evidence type="ECO:0000313" key="2">
    <source>
        <dbReference type="EMBL" id="KAF9450326.1"/>
    </source>
</evidence>
<dbReference type="OrthoDB" id="5529571at2759"/>
<dbReference type="GO" id="GO:0045040">
    <property type="term" value="P:protein insertion into mitochondrial outer membrane"/>
    <property type="evidence" value="ECO:0007669"/>
    <property type="project" value="TreeGrafter"/>
</dbReference>
<dbReference type="InterPro" id="IPR013262">
    <property type="entry name" value="OMP_MIM1/TOM13_mt"/>
</dbReference>
<sequence length="283" mass="31007">MAAFNESFSAPSPRRESPSKSPGPEEPTTIAESIFTYSESSSEATESTSASSPPPSQAEEESWKQEYEEQVKAWRAQSAEAREKAELVREQWEAKRAAEREEAEKRKAAGTFELVPEVIPGPPIVAAAVQDEKIEVKEAEKEEETDVASSIISQPDTLDSSQKWEEVNSPATSSYPSMSFPEQSATPPLQHHDHDHHQPRSQPALPPQSVTLSVFDSSLSTRTRLKALASSIAINLLLPFVNGVMLGFGEIFAKNFVLGWLGWGSTATTVGISQRSRRQAGLR</sequence>
<feature type="region of interest" description="Disordered" evidence="1">
    <location>
        <begin position="138"/>
        <end position="208"/>
    </location>
</feature>
<feature type="compositionally biased region" description="Polar residues" evidence="1">
    <location>
        <begin position="169"/>
        <end position="187"/>
    </location>
</feature>
<reference evidence="2" key="1">
    <citation type="submission" date="2020-11" db="EMBL/GenBank/DDBJ databases">
        <authorList>
            <consortium name="DOE Joint Genome Institute"/>
            <person name="Ahrendt S."/>
            <person name="Riley R."/>
            <person name="Andreopoulos W."/>
            <person name="Labutti K."/>
            <person name="Pangilinan J."/>
            <person name="Ruiz-Duenas F.J."/>
            <person name="Barrasa J.M."/>
            <person name="Sanchez-Garcia M."/>
            <person name="Camarero S."/>
            <person name="Miyauchi S."/>
            <person name="Serrano A."/>
            <person name="Linde D."/>
            <person name="Babiker R."/>
            <person name="Drula E."/>
            <person name="Ayuso-Fernandez I."/>
            <person name="Pacheco R."/>
            <person name="Padilla G."/>
            <person name="Ferreira P."/>
            <person name="Barriuso J."/>
            <person name="Kellner H."/>
            <person name="Castanera R."/>
            <person name="Alfaro M."/>
            <person name="Ramirez L."/>
            <person name="Pisabarro A.G."/>
            <person name="Kuo A."/>
            <person name="Tritt A."/>
            <person name="Lipzen A."/>
            <person name="He G."/>
            <person name="Yan M."/>
            <person name="Ng V."/>
            <person name="Cullen D."/>
            <person name="Martin F."/>
            <person name="Rosso M.-N."/>
            <person name="Henrissat B."/>
            <person name="Hibbett D."/>
            <person name="Martinez A.T."/>
            <person name="Grigoriev I.V."/>
        </authorList>
    </citation>
    <scope>NUCLEOTIDE SEQUENCE</scope>
    <source>
        <strain evidence="2">MF-IS2</strain>
    </source>
</reference>
<feature type="compositionally biased region" description="Polar residues" evidence="1">
    <location>
        <begin position="147"/>
        <end position="161"/>
    </location>
</feature>
<gene>
    <name evidence="2" type="ORF">P691DRAFT_798216</name>
</gene>
<dbReference type="Pfam" id="PF08219">
    <property type="entry name" value="TOM13"/>
    <property type="match status" value="1"/>
</dbReference>
<organism evidence="2 3">
    <name type="scientific">Macrolepiota fuliginosa MF-IS2</name>
    <dbReference type="NCBI Taxonomy" id="1400762"/>
    <lineage>
        <taxon>Eukaryota</taxon>
        <taxon>Fungi</taxon>
        <taxon>Dikarya</taxon>
        <taxon>Basidiomycota</taxon>
        <taxon>Agaricomycotina</taxon>
        <taxon>Agaricomycetes</taxon>
        <taxon>Agaricomycetidae</taxon>
        <taxon>Agaricales</taxon>
        <taxon>Agaricineae</taxon>
        <taxon>Agaricaceae</taxon>
        <taxon>Macrolepiota</taxon>
    </lineage>
</organism>
<dbReference type="GO" id="GO:0070096">
    <property type="term" value="P:mitochondrial outer membrane translocase complex assembly"/>
    <property type="evidence" value="ECO:0007669"/>
    <property type="project" value="TreeGrafter"/>
</dbReference>
<protein>
    <submittedName>
        <fullName evidence="2">Uncharacterized protein</fullName>
    </submittedName>
</protein>
<dbReference type="Proteomes" id="UP000807342">
    <property type="component" value="Unassembled WGS sequence"/>
</dbReference>
<dbReference type="PANTHER" id="PTHR28241">
    <property type="entry name" value="MITOCHONDRIAL IMPORT PROTEIN 1"/>
    <property type="match status" value="1"/>
</dbReference>
<keyword evidence="3" id="KW-1185">Reference proteome</keyword>